<keyword evidence="2" id="KW-1185">Reference proteome</keyword>
<evidence type="ECO:0000313" key="2">
    <source>
        <dbReference type="Proteomes" id="UP001262754"/>
    </source>
</evidence>
<protein>
    <submittedName>
        <fullName evidence="1">Transcriptional regulator</fullName>
    </submittedName>
</protein>
<sequence>MKIEPSLFDEIDDDAEAAADARAEADVAAGRVISHEAVSRWLASWANGAPTPPPKVGD</sequence>
<proteinExistence type="predicted"/>
<dbReference type="Proteomes" id="UP001262754">
    <property type="component" value="Unassembled WGS sequence"/>
</dbReference>
<gene>
    <name evidence="1" type="ORF">J2800_002546</name>
</gene>
<accession>A0ABU1N0C8</accession>
<dbReference type="EMBL" id="JAVDRL010000007">
    <property type="protein sequence ID" value="MDR6531793.1"/>
    <property type="molecule type" value="Genomic_DNA"/>
</dbReference>
<comment type="caution">
    <text evidence="1">The sequence shown here is derived from an EMBL/GenBank/DDBJ whole genome shotgun (WGS) entry which is preliminary data.</text>
</comment>
<dbReference type="RefSeq" id="WP_056762515.1">
    <property type="nucleotide sequence ID" value="NZ_BMLD01000027.1"/>
</dbReference>
<organism evidence="1 2">
    <name type="scientific">Caulobacter rhizosphaerae</name>
    <dbReference type="NCBI Taxonomy" id="2010972"/>
    <lineage>
        <taxon>Bacteria</taxon>
        <taxon>Pseudomonadati</taxon>
        <taxon>Pseudomonadota</taxon>
        <taxon>Alphaproteobacteria</taxon>
        <taxon>Caulobacterales</taxon>
        <taxon>Caulobacteraceae</taxon>
        <taxon>Caulobacter</taxon>
    </lineage>
</organism>
<reference evidence="1 2" key="1">
    <citation type="submission" date="2023-07" db="EMBL/GenBank/DDBJ databases">
        <title>Sorghum-associated microbial communities from plants grown in Nebraska, USA.</title>
        <authorList>
            <person name="Schachtman D."/>
        </authorList>
    </citation>
    <scope>NUCLEOTIDE SEQUENCE [LARGE SCALE GENOMIC DNA]</scope>
    <source>
        <strain evidence="1 2">DS2154</strain>
    </source>
</reference>
<name>A0ABU1N0C8_9CAUL</name>
<evidence type="ECO:0000313" key="1">
    <source>
        <dbReference type="EMBL" id="MDR6531793.1"/>
    </source>
</evidence>